<evidence type="ECO:0000313" key="1">
    <source>
        <dbReference type="EMBL" id="RKH96806.1"/>
    </source>
</evidence>
<name>A0ABX9QBV2_9BACT</name>
<keyword evidence="2" id="KW-1185">Reference proteome</keyword>
<reference evidence="1 2" key="1">
    <citation type="submission" date="2018-09" db="EMBL/GenBank/DDBJ databases">
        <authorList>
            <person name="Livingstone P.G."/>
            <person name="Whitworth D.E."/>
        </authorList>
    </citation>
    <scope>NUCLEOTIDE SEQUENCE [LARGE SCALE GENOMIC DNA]</scope>
    <source>
        <strain evidence="1 2">CA031B</strain>
    </source>
</reference>
<proteinExistence type="predicted"/>
<accession>A0ABX9QBV2</accession>
<dbReference type="EMBL" id="RAWI01000317">
    <property type="protein sequence ID" value="RKH96806.1"/>
    <property type="molecule type" value="Genomic_DNA"/>
</dbReference>
<dbReference type="RefSeq" id="WP_120630856.1">
    <property type="nucleotide sequence ID" value="NZ_RAWI01000317.1"/>
</dbReference>
<gene>
    <name evidence="1" type="ORF">D7Y13_30635</name>
</gene>
<dbReference type="Proteomes" id="UP000278907">
    <property type="component" value="Unassembled WGS sequence"/>
</dbReference>
<evidence type="ECO:0008006" key="3">
    <source>
        <dbReference type="Google" id="ProtNLM"/>
    </source>
</evidence>
<organism evidence="1 2">
    <name type="scientific">Corallococcus praedator</name>
    <dbReference type="NCBI Taxonomy" id="2316724"/>
    <lineage>
        <taxon>Bacteria</taxon>
        <taxon>Pseudomonadati</taxon>
        <taxon>Myxococcota</taxon>
        <taxon>Myxococcia</taxon>
        <taxon>Myxococcales</taxon>
        <taxon>Cystobacterineae</taxon>
        <taxon>Myxococcaceae</taxon>
        <taxon>Corallococcus</taxon>
    </lineage>
</organism>
<evidence type="ECO:0000313" key="2">
    <source>
        <dbReference type="Proteomes" id="UP000278907"/>
    </source>
</evidence>
<sequence>MNPHDSLLGHLASRLSAHPENVATEALAFILRQNEYLRQAVLRFLEGLGVPPPQVVSFSAQQSEENAARPDLRGADKSGAPVLFIEAKFWAGLTDHQPVSCLRALPSDRPTTLLFIVPEARRQMLWRELLVRCKEGFQEAAAFESERQSVAQVGPNRFLAISAWKPFLESLQSAALSQGDRVSSENLNQLLGLCTREDTTAFLPLRQEELSAGIGQRIFQFGALVDEVCESAVEQKICVRGPSGGSKLSYYRTVRIAGHDFYFYLSPWRWHTLAETPFWLEFPSDRNSWDDLLQALHPLSLQPPPMILRDPSWRDTPVIPLHPKLGVEHHEVIQGMVDRLRNIRDLIPASPP</sequence>
<protein>
    <recommendedName>
        <fullName evidence="3">PD-(D/E)XK nuclease family protein</fullName>
    </recommendedName>
</protein>
<comment type="caution">
    <text evidence="1">The sequence shown here is derived from an EMBL/GenBank/DDBJ whole genome shotgun (WGS) entry which is preliminary data.</text>
</comment>